<feature type="domain" description="Dockerin" evidence="10">
    <location>
        <begin position="34"/>
        <end position="99"/>
    </location>
</feature>
<name>B8I693_RUMCH</name>
<dbReference type="EC" id="3.2.1.4" evidence="2"/>
<evidence type="ECO:0000313" key="11">
    <source>
        <dbReference type="EMBL" id="ACL76858.1"/>
    </source>
</evidence>
<evidence type="ECO:0000313" key="12">
    <source>
        <dbReference type="Proteomes" id="UP000001349"/>
    </source>
</evidence>
<accession>B8I693</accession>
<keyword evidence="4" id="KW-0378">Hydrolase</keyword>
<keyword evidence="3 9" id="KW-0732">Signal</keyword>
<dbReference type="AlphaFoldDB" id="B8I693"/>
<protein>
    <recommendedName>
        <fullName evidence="2">cellulase</fullName>
        <ecNumber evidence="2">3.2.1.4</ecNumber>
    </recommendedName>
</protein>
<feature type="signal peptide" evidence="9">
    <location>
        <begin position="1"/>
        <end position="27"/>
    </location>
</feature>
<dbReference type="GO" id="GO:0030246">
    <property type="term" value="F:carbohydrate binding"/>
    <property type="evidence" value="ECO:0007669"/>
    <property type="project" value="UniProtKB-KW"/>
</dbReference>
<evidence type="ECO:0000256" key="6">
    <source>
        <dbReference type="ARBA" id="ARBA00023277"/>
    </source>
</evidence>
<dbReference type="InterPro" id="IPR036439">
    <property type="entry name" value="Dockerin_dom_sf"/>
</dbReference>
<keyword evidence="5" id="KW-0136">Cellulose degradation</keyword>
<dbReference type="SUPFAM" id="SSF63446">
    <property type="entry name" value="Type I dockerin domain"/>
    <property type="match status" value="1"/>
</dbReference>
<keyword evidence="8" id="KW-0624">Polysaccharide degradation</keyword>
<dbReference type="InterPro" id="IPR016134">
    <property type="entry name" value="Dockerin_dom"/>
</dbReference>
<evidence type="ECO:0000256" key="9">
    <source>
        <dbReference type="SAM" id="SignalP"/>
    </source>
</evidence>
<dbReference type="KEGG" id="cce:Ccel_2530"/>
<evidence type="ECO:0000256" key="4">
    <source>
        <dbReference type="ARBA" id="ARBA00022801"/>
    </source>
</evidence>
<dbReference type="GO" id="GO:0008810">
    <property type="term" value="F:cellulase activity"/>
    <property type="evidence" value="ECO:0007669"/>
    <property type="project" value="UniProtKB-EC"/>
</dbReference>
<organism evidence="11 12">
    <name type="scientific">Ruminiclostridium cellulolyticum (strain ATCC 35319 / DSM 5812 / JCM 6584 / H10)</name>
    <name type="common">Clostridium cellulolyticum</name>
    <dbReference type="NCBI Taxonomy" id="394503"/>
    <lineage>
        <taxon>Bacteria</taxon>
        <taxon>Bacillati</taxon>
        <taxon>Bacillota</taxon>
        <taxon>Clostridia</taxon>
        <taxon>Eubacteriales</taxon>
        <taxon>Oscillospiraceae</taxon>
        <taxon>Ruminiclostridium</taxon>
    </lineage>
</organism>
<keyword evidence="11" id="KW-0430">Lectin</keyword>
<dbReference type="eggNOG" id="COG3507">
    <property type="taxonomic scope" value="Bacteria"/>
</dbReference>
<feature type="chain" id="PRO_5002871381" description="cellulase" evidence="9">
    <location>
        <begin position="28"/>
        <end position="412"/>
    </location>
</feature>
<dbReference type="eggNOG" id="COG1082">
    <property type="taxonomic scope" value="Bacteria"/>
</dbReference>
<dbReference type="PROSITE" id="PS51766">
    <property type="entry name" value="DOCKERIN"/>
    <property type="match status" value="1"/>
</dbReference>
<dbReference type="PROSITE" id="PS50231">
    <property type="entry name" value="RICIN_B_LECTIN"/>
    <property type="match status" value="1"/>
</dbReference>
<dbReference type="InterPro" id="IPR000772">
    <property type="entry name" value="Ricin_B_lectin"/>
</dbReference>
<dbReference type="InterPro" id="IPR035992">
    <property type="entry name" value="Ricin_B-like_lectins"/>
</dbReference>
<sequence precursor="true">MIMKIKGFIVAFTLLLTVIFNSGISSADGTVPGTSIIYGDCNSDGSINALDLAGFKQYLMDSERTYNSGMDLNLDNTADSVDYAILKQYLLGIVTTLPINAPTTNIKTGVNYKIINRNSGKLLDVSGSSVSEGGNVIQWGLTGGANQQWSFIDAGGGYYKIVNRNSGKLLEIMNSSVDNGGGAVQGIDDGDNSQKWGFIDIGGGYYKIVNMGSGKLLEVLNTSTANGGDVAQWTDNGGSNQQWYLVAQTTGNITYTLIREQNPTADQSDAYAKIKAAMDSAVMYYNNLTNISKQLTVYYNTSVSTADGNINGTIRFGPSRSYMDTRTAIHEIAHTVGVGQSSGWFSLVKNGIFTGKSATEELRNITGVSTDVLHGDSQHFWPYGLNYSSEVRTDADYINHCRIVNQFKKDGV</sequence>
<dbReference type="Gene3D" id="1.10.1330.10">
    <property type="entry name" value="Dockerin domain"/>
    <property type="match status" value="1"/>
</dbReference>
<dbReference type="InterPro" id="IPR002105">
    <property type="entry name" value="Dockerin_1_rpt"/>
</dbReference>
<keyword evidence="6" id="KW-0119">Carbohydrate metabolism</keyword>
<reference evidence="11 12" key="1">
    <citation type="submission" date="2009-01" db="EMBL/GenBank/DDBJ databases">
        <title>Complete sequence of Clostridium cellulolyticum H10.</title>
        <authorList>
            <consortium name="US DOE Joint Genome Institute"/>
            <person name="Lucas S."/>
            <person name="Copeland A."/>
            <person name="Lapidus A."/>
            <person name="Glavina del Rio T."/>
            <person name="Dalin E."/>
            <person name="Tice H."/>
            <person name="Bruce D."/>
            <person name="Goodwin L."/>
            <person name="Pitluck S."/>
            <person name="Chertkov O."/>
            <person name="Saunders E."/>
            <person name="Brettin T."/>
            <person name="Detter J.C."/>
            <person name="Han C."/>
            <person name="Larimer F."/>
            <person name="Land M."/>
            <person name="Hauser L."/>
            <person name="Kyrpides N."/>
            <person name="Ivanova N."/>
            <person name="Zhou J."/>
            <person name="Richardson P."/>
        </authorList>
    </citation>
    <scope>NUCLEOTIDE SEQUENCE [LARGE SCALE GENOMIC DNA]</scope>
    <source>
        <strain evidence="12">ATCC 35319 / DSM 5812 / JCM 6584 / H10</strain>
    </source>
</reference>
<dbReference type="SUPFAM" id="SSF50370">
    <property type="entry name" value="Ricin B-like lectins"/>
    <property type="match status" value="1"/>
</dbReference>
<dbReference type="Pfam" id="PF00404">
    <property type="entry name" value="Dockerin_1"/>
    <property type="match status" value="1"/>
</dbReference>
<dbReference type="EMBL" id="CP001348">
    <property type="protein sequence ID" value="ACL76858.1"/>
    <property type="molecule type" value="Genomic_DNA"/>
</dbReference>
<comment type="catalytic activity">
    <reaction evidence="1">
        <text>Endohydrolysis of (1-&gt;4)-beta-D-glucosidic linkages in cellulose, lichenin and cereal beta-D-glucans.</text>
        <dbReference type="EC" id="3.2.1.4"/>
    </reaction>
</comment>
<evidence type="ECO:0000256" key="5">
    <source>
        <dbReference type="ARBA" id="ARBA00023001"/>
    </source>
</evidence>
<evidence type="ECO:0000256" key="8">
    <source>
        <dbReference type="ARBA" id="ARBA00023326"/>
    </source>
</evidence>
<dbReference type="HOGENOM" id="CLU_666835_0_0_9"/>
<proteinExistence type="predicted"/>
<evidence type="ECO:0000256" key="2">
    <source>
        <dbReference type="ARBA" id="ARBA00012601"/>
    </source>
</evidence>
<evidence type="ECO:0000256" key="3">
    <source>
        <dbReference type="ARBA" id="ARBA00022729"/>
    </source>
</evidence>
<dbReference type="OrthoDB" id="9760056at2"/>
<dbReference type="Gene3D" id="2.80.10.50">
    <property type="match status" value="2"/>
</dbReference>
<keyword evidence="12" id="KW-1185">Reference proteome</keyword>
<evidence type="ECO:0000256" key="7">
    <source>
        <dbReference type="ARBA" id="ARBA00023295"/>
    </source>
</evidence>
<keyword evidence="7" id="KW-0326">Glycosidase</keyword>
<dbReference type="Pfam" id="PF14200">
    <property type="entry name" value="RicinB_lectin_2"/>
    <property type="match status" value="2"/>
</dbReference>
<gene>
    <name evidence="11" type="ordered locus">Ccel_2530</name>
</gene>
<dbReference type="CAZy" id="CBM13">
    <property type="family name" value="Carbohydrate-Binding Module Family 13"/>
</dbReference>
<evidence type="ECO:0000259" key="10">
    <source>
        <dbReference type="PROSITE" id="PS51766"/>
    </source>
</evidence>
<dbReference type="SMART" id="SM00458">
    <property type="entry name" value="RICIN"/>
    <property type="match status" value="1"/>
</dbReference>
<dbReference type="STRING" id="394503.Ccel_2530"/>
<dbReference type="CDD" id="cd14256">
    <property type="entry name" value="Dockerin_I"/>
    <property type="match status" value="1"/>
</dbReference>
<dbReference type="GO" id="GO:0030245">
    <property type="term" value="P:cellulose catabolic process"/>
    <property type="evidence" value="ECO:0007669"/>
    <property type="project" value="UniProtKB-KW"/>
</dbReference>
<dbReference type="Proteomes" id="UP000001349">
    <property type="component" value="Chromosome"/>
</dbReference>
<evidence type="ECO:0000256" key="1">
    <source>
        <dbReference type="ARBA" id="ARBA00000966"/>
    </source>
</evidence>